<organism evidence="1 2">
    <name type="scientific">Candidatus Coprovicinus avistercoris</name>
    <dbReference type="NCBI Taxonomy" id="2840754"/>
    <lineage>
        <taxon>Bacteria</taxon>
        <taxon>Bacillati</taxon>
        <taxon>Actinomycetota</taxon>
        <taxon>Coriobacteriia</taxon>
        <taxon>Coriobacteriales</taxon>
        <taxon>Coriobacteriaceae</taxon>
        <taxon>Coriobacteriaceae incertae sedis</taxon>
        <taxon>Candidatus Coprovicinus</taxon>
    </lineage>
</organism>
<evidence type="ECO:0000313" key="1">
    <source>
        <dbReference type="EMBL" id="HIU23963.1"/>
    </source>
</evidence>
<sequence>MTTQNTTHIILRRATRVFAFLICCLGLLGTLNQITSYKYGDGMLQPQLIEELPDNSCDVMFFGSSRVFENVNTGQLWDEWGIASFNSCGSVQPLWDTYYYMLQAFEKQHPRVAVVEVYRAVETRDYADESRIIKNTFSLPANLSLEAKEVSAPEDQLADYILEWPFYHGRVDELTREDFLPYKGSERWKNWKGFSANFTHGNFEEPDVSQVTERKPLSDKSQEYLVKIIDLCEERDIPLVLIVAPYPLSESEQAVYNSVSDYAARRGVPFINFNLDYESAGIDFSTDFASDSHLNYLGANNFTQVLGQYLKDNYDLPDRRGETGYDSWQRDADDIRARRRDHQLSIFTNPSELIGQTLSSDNADDYLILVAKNNANLSWTGWDNTFTTLSKYGLTEPSSSVGAFALQGHKKLYESLANEYEWYTSAGSKRVMISRDEAGVTKLRFADASIDVPSGGMVVLVYNVHTDQIVTCATWLTSPSGFAIQEYIEQ</sequence>
<dbReference type="SUPFAM" id="SSF52266">
    <property type="entry name" value="SGNH hydrolase"/>
    <property type="match status" value="1"/>
</dbReference>
<evidence type="ECO:0000313" key="2">
    <source>
        <dbReference type="Proteomes" id="UP000824078"/>
    </source>
</evidence>
<reference evidence="1" key="1">
    <citation type="submission" date="2020-10" db="EMBL/GenBank/DDBJ databases">
        <authorList>
            <person name="Gilroy R."/>
        </authorList>
    </citation>
    <scope>NUCLEOTIDE SEQUENCE</scope>
    <source>
        <strain evidence="1">ChiHjej12B11-29160</strain>
    </source>
</reference>
<reference evidence="1" key="2">
    <citation type="journal article" date="2021" name="PeerJ">
        <title>Extensive microbial diversity within the chicken gut microbiome revealed by metagenomics and culture.</title>
        <authorList>
            <person name="Gilroy R."/>
            <person name="Ravi A."/>
            <person name="Getino M."/>
            <person name="Pursley I."/>
            <person name="Horton D.L."/>
            <person name="Alikhan N.F."/>
            <person name="Baker D."/>
            <person name="Gharbi K."/>
            <person name="Hall N."/>
            <person name="Watson M."/>
            <person name="Adriaenssens E.M."/>
            <person name="Foster-Nyarko E."/>
            <person name="Jarju S."/>
            <person name="Secka A."/>
            <person name="Antonio M."/>
            <person name="Oren A."/>
            <person name="Chaudhuri R.R."/>
            <person name="La Ragione R."/>
            <person name="Hildebrand F."/>
            <person name="Pallen M.J."/>
        </authorList>
    </citation>
    <scope>NUCLEOTIDE SEQUENCE</scope>
    <source>
        <strain evidence="1">ChiHjej12B11-29160</strain>
    </source>
</reference>
<comment type="caution">
    <text evidence="1">The sequence shown here is derived from an EMBL/GenBank/DDBJ whole genome shotgun (WGS) entry which is preliminary data.</text>
</comment>
<accession>A0A9D1L5F4</accession>
<dbReference type="AlphaFoldDB" id="A0A9D1L5F4"/>
<proteinExistence type="predicted"/>
<name>A0A9D1L5F4_9ACTN</name>
<dbReference type="EMBL" id="DVMQ01000011">
    <property type="protein sequence ID" value="HIU23963.1"/>
    <property type="molecule type" value="Genomic_DNA"/>
</dbReference>
<gene>
    <name evidence="1" type="ORF">IAD17_03470</name>
</gene>
<dbReference type="Proteomes" id="UP000824078">
    <property type="component" value="Unassembled WGS sequence"/>
</dbReference>
<protein>
    <submittedName>
        <fullName evidence="1">Uncharacterized protein</fullName>
    </submittedName>
</protein>